<dbReference type="InterPro" id="IPR019251">
    <property type="entry name" value="DUF2231_TM"/>
</dbReference>
<protein>
    <submittedName>
        <fullName evidence="3">Membrane protein</fullName>
    </submittedName>
</protein>
<dbReference type="EMBL" id="AP024545">
    <property type="protein sequence ID" value="BCT91681.1"/>
    <property type="molecule type" value="Genomic_DNA"/>
</dbReference>
<feature type="transmembrane region" description="Helical" evidence="1">
    <location>
        <begin position="20"/>
        <end position="39"/>
    </location>
</feature>
<name>A0ABM7Q3B5_9GAMM</name>
<feature type="transmembrane region" description="Helical" evidence="1">
    <location>
        <begin position="115"/>
        <end position="134"/>
    </location>
</feature>
<feature type="transmembrane region" description="Helical" evidence="1">
    <location>
        <begin position="85"/>
        <end position="103"/>
    </location>
</feature>
<reference evidence="3 4" key="1">
    <citation type="submission" date="2021-03" db="EMBL/GenBank/DDBJ databases">
        <title>Complete Genome Sequences of Two Lysobacter Strains Isolated from Sea Water (Lysobacter caseinilyticus) and Soil (Lysobacter helvus) in South Korea.</title>
        <authorList>
            <person name="Watanabe Y."/>
            <person name="Arakawa K."/>
        </authorList>
    </citation>
    <scope>NUCLEOTIDE SEQUENCE [LARGE SCALE GENOMIC DNA]</scope>
    <source>
        <strain evidence="3 4">KVB24</strain>
    </source>
</reference>
<dbReference type="RefSeq" id="WP_213435754.1">
    <property type="nucleotide sequence ID" value="NZ_AP024545.1"/>
</dbReference>
<keyword evidence="1" id="KW-0472">Membrane</keyword>
<feature type="transmembrane region" description="Helical" evidence="1">
    <location>
        <begin position="51"/>
        <end position="73"/>
    </location>
</feature>
<keyword evidence="1" id="KW-1133">Transmembrane helix</keyword>
<keyword evidence="4" id="KW-1185">Reference proteome</keyword>
<organism evidence="3 4">
    <name type="scientific">Noviluteimonas caseinilytica</name>
    <dbReference type="NCBI Taxonomy" id="2675101"/>
    <lineage>
        <taxon>Bacteria</taxon>
        <taxon>Pseudomonadati</taxon>
        <taxon>Pseudomonadota</taxon>
        <taxon>Gammaproteobacteria</taxon>
        <taxon>Lysobacterales</taxon>
        <taxon>Lysobacteraceae</taxon>
        <taxon>Noviluteimonas</taxon>
    </lineage>
</organism>
<accession>A0ABM7Q3B5</accession>
<dbReference type="InterPro" id="IPR016923">
    <property type="entry name" value="UCP029509"/>
</dbReference>
<dbReference type="Proteomes" id="UP000681317">
    <property type="component" value="Chromosome"/>
</dbReference>
<evidence type="ECO:0000259" key="2">
    <source>
        <dbReference type="Pfam" id="PF09990"/>
    </source>
</evidence>
<feature type="domain" description="DUF2231" evidence="2">
    <location>
        <begin position="15"/>
        <end position="134"/>
    </location>
</feature>
<dbReference type="Pfam" id="PF09990">
    <property type="entry name" value="DUF2231"/>
    <property type="match status" value="1"/>
</dbReference>
<evidence type="ECO:0000313" key="4">
    <source>
        <dbReference type="Proteomes" id="UP000681317"/>
    </source>
</evidence>
<proteinExistence type="predicted"/>
<sequence>MVTATAEPTHAAPLHPAHAFFLSAMVPLFLGAVLSDYAYTTSYQVQWVNFAIWLIAGGLVFAGFALLCEVAKFLRADRRRGLRPIALLVVLVLWVLGLIDAFVHSRDAFATMPTGFVLSIVVFVLACIATWLGFTSYRWRSTP</sequence>
<keyword evidence="1" id="KW-0812">Transmembrane</keyword>
<evidence type="ECO:0000313" key="3">
    <source>
        <dbReference type="EMBL" id="BCT91681.1"/>
    </source>
</evidence>
<dbReference type="PIRSF" id="PIRSF029509">
    <property type="entry name" value="UCP029509"/>
    <property type="match status" value="1"/>
</dbReference>
<evidence type="ECO:0000256" key="1">
    <source>
        <dbReference type="SAM" id="Phobius"/>
    </source>
</evidence>
<gene>
    <name evidence="3" type="ORF">LYSCAS_07050</name>
</gene>